<evidence type="ECO:0000256" key="3">
    <source>
        <dbReference type="ARBA" id="ARBA00023163"/>
    </source>
</evidence>
<dbReference type="PANTHER" id="PTHR33204">
    <property type="entry name" value="TRANSCRIPTIONAL REGULATOR, MARR FAMILY"/>
    <property type="match status" value="1"/>
</dbReference>
<dbReference type="KEGG" id="src:M271_11735"/>
<evidence type="ECO:0000313" key="5">
    <source>
        <dbReference type="EMBL" id="RLV73919.1"/>
    </source>
</evidence>
<keyword evidence="3" id="KW-0804">Transcription</keyword>
<gene>
    <name evidence="5" type="ORF">D3C57_131875</name>
</gene>
<dbReference type="EMBL" id="QYCY01000002">
    <property type="protein sequence ID" value="RLV73919.1"/>
    <property type="molecule type" value="Genomic_DNA"/>
</dbReference>
<dbReference type="HOGENOM" id="CLU_111585_2_1_11"/>
<dbReference type="PROSITE" id="PS51118">
    <property type="entry name" value="HTH_HXLR"/>
    <property type="match status" value="1"/>
</dbReference>
<name>A0A0A0NAK3_STRRN</name>
<evidence type="ECO:0000259" key="4">
    <source>
        <dbReference type="PROSITE" id="PS51118"/>
    </source>
</evidence>
<keyword evidence="2" id="KW-0238">DNA-binding</keyword>
<evidence type="ECO:0000313" key="6">
    <source>
        <dbReference type="Proteomes" id="UP000281594"/>
    </source>
</evidence>
<dbReference type="Gene3D" id="1.10.10.10">
    <property type="entry name" value="Winged helix-like DNA-binding domain superfamily/Winged helix DNA-binding domain"/>
    <property type="match status" value="1"/>
</dbReference>
<reference evidence="5 6" key="1">
    <citation type="journal article" date="2018" name="J. Biol. Chem.">
        <title>Discovery of the actinoplanic acid pathway in Streptomyces rapamycinicus reveals a genetically conserved synergism with rapamycin.</title>
        <authorList>
            <person name="Mrak P."/>
            <person name="Krastel P."/>
            <person name="Pivk Lukancic P."/>
            <person name="Tao J."/>
            <person name="Pistorius D."/>
            <person name="Moore C.M."/>
        </authorList>
    </citation>
    <scope>NUCLEOTIDE SEQUENCE [LARGE SCALE GENOMIC DNA]</scope>
    <source>
        <strain evidence="5 6">NRRL 5491</strain>
    </source>
</reference>
<dbReference type="SUPFAM" id="SSF46785">
    <property type="entry name" value="Winged helix' DNA-binding domain"/>
    <property type="match status" value="1"/>
</dbReference>
<evidence type="ECO:0000256" key="2">
    <source>
        <dbReference type="ARBA" id="ARBA00023125"/>
    </source>
</evidence>
<protein>
    <recommendedName>
        <fullName evidence="4">HTH hxlR-type domain-containing protein</fullName>
    </recommendedName>
</protein>
<comment type="caution">
    <text evidence="5">The sequence shown here is derived from an EMBL/GenBank/DDBJ whole genome shotgun (WGS) entry which is preliminary data.</text>
</comment>
<dbReference type="Pfam" id="PF01638">
    <property type="entry name" value="HxlR"/>
    <property type="match status" value="1"/>
</dbReference>
<organism evidence="5 6">
    <name type="scientific">Streptomyces rapamycinicus (strain ATCC 29253 / DSM 41530 / NRRL 5491 / AYB-994)</name>
    <name type="common">Streptomyces hygroscopicus (strain ATCC 29253)</name>
    <dbReference type="NCBI Taxonomy" id="1343740"/>
    <lineage>
        <taxon>Bacteria</taxon>
        <taxon>Bacillati</taxon>
        <taxon>Actinomycetota</taxon>
        <taxon>Actinomycetes</taxon>
        <taxon>Kitasatosporales</taxon>
        <taxon>Streptomycetaceae</taxon>
        <taxon>Streptomyces</taxon>
        <taxon>Streptomyces violaceusniger group</taxon>
    </lineage>
</organism>
<dbReference type="STRING" id="1343740.M271_11735"/>
<dbReference type="Proteomes" id="UP000281594">
    <property type="component" value="Unassembled WGS sequence"/>
</dbReference>
<accession>A0A0A0NAK3</accession>
<dbReference type="PANTHER" id="PTHR33204:SF18">
    <property type="entry name" value="TRANSCRIPTIONAL REGULATORY PROTEIN"/>
    <property type="match status" value="1"/>
</dbReference>
<sequence>MESYQRFGMLTVPGKADKAEEHTGMAKAPRTDWDPYAGGCPSREVLDRIGDKWTVLVLGELAESGTRRYTALRRKLDGVSEKMLTQTLRALERDGLVRRTVHPEIPPRVEYEITELGATLREPLLALKTWSTRHMDEVLAARAAYDREKDPAAQG</sequence>
<dbReference type="InterPro" id="IPR036388">
    <property type="entry name" value="WH-like_DNA-bd_sf"/>
</dbReference>
<feature type="domain" description="HTH hxlR-type" evidence="4">
    <location>
        <begin position="40"/>
        <end position="139"/>
    </location>
</feature>
<dbReference type="InterPro" id="IPR002577">
    <property type="entry name" value="HTH_HxlR"/>
</dbReference>
<evidence type="ECO:0000256" key="1">
    <source>
        <dbReference type="ARBA" id="ARBA00023015"/>
    </source>
</evidence>
<keyword evidence="1" id="KW-0805">Transcription regulation</keyword>
<dbReference type="AlphaFoldDB" id="A0A0A0NAK3"/>
<dbReference type="GO" id="GO:0003677">
    <property type="term" value="F:DNA binding"/>
    <property type="evidence" value="ECO:0007669"/>
    <property type="project" value="UniProtKB-KW"/>
</dbReference>
<dbReference type="eggNOG" id="COG1733">
    <property type="taxonomic scope" value="Bacteria"/>
</dbReference>
<proteinExistence type="predicted"/>
<dbReference type="InterPro" id="IPR036390">
    <property type="entry name" value="WH_DNA-bd_sf"/>
</dbReference>